<dbReference type="EMBL" id="CP020083">
    <property type="protein sequence ID" value="ASR52629.1"/>
    <property type="molecule type" value="Genomic_DNA"/>
</dbReference>
<evidence type="ECO:0000313" key="2">
    <source>
        <dbReference type="EMBL" id="ASR52629.1"/>
    </source>
</evidence>
<proteinExistence type="predicted"/>
<dbReference type="RefSeq" id="WP_054135276.1">
    <property type="nucleotide sequence ID" value="NZ_CP020083.1"/>
</dbReference>
<feature type="signal peptide" evidence="1">
    <location>
        <begin position="1"/>
        <end position="19"/>
    </location>
</feature>
<accession>A0ABN5BA01</accession>
<protein>
    <submittedName>
        <fullName evidence="2">Uncharacterized protein</fullName>
    </submittedName>
</protein>
<keyword evidence="1" id="KW-0732">Signal</keyword>
<sequence length="65" mass="6816">MPGHLLLAIALGAATIGGAAMLATVDRGTPAQGECLSKKRVISGTARIKRAEPRRRCHVIVPILM</sequence>
<dbReference type="Proteomes" id="UP000258016">
    <property type="component" value="Chromosome"/>
</dbReference>
<organism evidence="2 3">
    <name type="scientific">Blastomonas fulva</name>
    <dbReference type="NCBI Taxonomy" id="1550728"/>
    <lineage>
        <taxon>Bacteria</taxon>
        <taxon>Pseudomonadati</taxon>
        <taxon>Pseudomonadota</taxon>
        <taxon>Alphaproteobacteria</taxon>
        <taxon>Sphingomonadales</taxon>
        <taxon>Sphingomonadaceae</taxon>
        <taxon>Blastomonas</taxon>
    </lineage>
</organism>
<evidence type="ECO:0000313" key="3">
    <source>
        <dbReference type="Proteomes" id="UP000258016"/>
    </source>
</evidence>
<name>A0ABN5BA01_9SPHN</name>
<evidence type="ECO:0000256" key="1">
    <source>
        <dbReference type="SAM" id="SignalP"/>
    </source>
</evidence>
<gene>
    <name evidence="2" type="ORF">B5J99_15130</name>
</gene>
<keyword evidence="3" id="KW-1185">Reference proteome</keyword>
<feature type="chain" id="PRO_5046531063" evidence="1">
    <location>
        <begin position="20"/>
        <end position="65"/>
    </location>
</feature>
<reference evidence="2 3" key="1">
    <citation type="submission" date="2017-03" db="EMBL/GenBank/DDBJ databases">
        <title>Complete genome sequence of Blastomonas fulva degrading microcsystin LR.</title>
        <authorList>
            <person name="Lee H.-g."/>
            <person name="Jin L."/>
            <person name="oh H.-M."/>
        </authorList>
    </citation>
    <scope>NUCLEOTIDE SEQUENCE [LARGE SCALE GENOMIC DNA]</scope>
    <source>
        <strain evidence="2 3">T2</strain>
    </source>
</reference>
<dbReference type="GeneID" id="303486918"/>